<keyword evidence="1" id="KW-0175">Coiled coil</keyword>
<accession>A0A814SP53</accession>
<evidence type="ECO:0000256" key="1">
    <source>
        <dbReference type="SAM" id="Coils"/>
    </source>
</evidence>
<dbReference type="OrthoDB" id="10005357at2759"/>
<comment type="caution">
    <text evidence="2">The sequence shown here is derived from an EMBL/GenBank/DDBJ whole genome shotgun (WGS) entry which is preliminary data.</text>
</comment>
<protein>
    <submittedName>
        <fullName evidence="2">Uncharacterized protein</fullName>
    </submittedName>
</protein>
<evidence type="ECO:0000313" key="2">
    <source>
        <dbReference type="EMBL" id="CAF1150909.1"/>
    </source>
</evidence>
<evidence type="ECO:0000313" key="3">
    <source>
        <dbReference type="EMBL" id="CAF1643793.1"/>
    </source>
</evidence>
<dbReference type="EMBL" id="CAJNOV010003688">
    <property type="protein sequence ID" value="CAF1150909.1"/>
    <property type="molecule type" value="Genomic_DNA"/>
</dbReference>
<evidence type="ECO:0000313" key="4">
    <source>
        <dbReference type="Proteomes" id="UP000663855"/>
    </source>
</evidence>
<dbReference type="SUPFAM" id="SSF50978">
    <property type="entry name" value="WD40 repeat-like"/>
    <property type="match status" value="1"/>
</dbReference>
<dbReference type="EMBL" id="CAJNOW010015625">
    <property type="protein sequence ID" value="CAF1643793.1"/>
    <property type="molecule type" value="Genomic_DNA"/>
</dbReference>
<dbReference type="AlphaFoldDB" id="A0A814SP53"/>
<reference evidence="2" key="1">
    <citation type="submission" date="2021-02" db="EMBL/GenBank/DDBJ databases">
        <authorList>
            <person name="Nowell W R."/>
        </authorList>
    </citation>
    <scope>NUCLEOTIDE SEQUENCE</scope>
</reference>
<sequence>MGIHPCHGCQVSFCLAHLTKHRAELLEKLDSVIIRRDEFFESIFTNTNMTNENIEKVLQTVDEWETKMHESVNQIAEQNRRNIRLEFARQLNEIKMQYDEFTKELTETRENDQFFENDVEQLSAKLEQFKKEIHQINIHLQLTSDDPMNWSRSVRVEKPVVSYLNNSQLLFERQVISLHDRNCFFLSASDTYLLAYILSINRNENRLVLYNMSDGSELCYHELDVRFGNVCDMIYTEKLNSCFLVVCRQVILIYNPQRKMFTILSEIKPIDEHPFWSITVSSNTNDAFVSLDNNGYIERWSTETHPNWKLIKRWNIKDIIKNSDEGIRMVRMSANNNQLTIIILQQDKHWRFDSFDLNLQLIIRGQKLNISCEIDKPGFGCRLVGLPGDNDDAWLLTERTTSSLWYVNGSTSKQIDKYVHSACLIINDNQQGKIAVSYNNEPKRIEIFNL</sequence>
<name>A0A814SP53_9BILA</name>
<dbReference type="Proteomes" id="UP000663834">
    <property type="component" value="Unassembled WGS sequence"/>
</dbReference>
<gene>
    <name evidence="2" type="ORF">CJN711_LOCUS9522</name>
    <name evidence="3" type="ORF">KQP761_LOCUS28585</name>
</gene>
<dbReference type="Proteomes" id="UP000663855">
    <property type="component" value="Unassembled WGS sequence"/>
</dbReference>
<dbReference type="InterPro" id="IPR036322">
    <property type="entry name" value="WD40_repeat_dom_sf"/>
</dbReference>
<proteinExistence type="predicted"/>
<feature type="coiled-coil region" evidence="1">
    <location>
        <begin position="61"/>
        <end position="139"/>
    </location>
</feature>
<organism evidence="2 4">
    <name type="scientific">Rotaria magnacalcarata</name>
    <dbReference type="NCBI Taxonomy" id="392030"/>
    <lineage>
        <taxon>Eukaryota</taxon>
        <taxon>Metazoa</taxon>
        <taxon>Spiralia</taxon>
        <taxon>Gnathifera</taxon>
        <taxon>Rotifera</taxon>
        <taxon>Eurotatoria</taxon>
        <taxon>Bdelloidea</taxon>
        <taxon>Philodinida</taxon>
        <taxon>Philodinidae</taxon>
        <taxon>Rotaria</taxon>
    </lineage>
</organism>